<feature type="domain" description="Glycosyltransferase subfamily 4-like N-terminal" evidence="2">
    <location>
        <begin position="44"/>
        <end position="220"/>
    </location>
</feature>
<protein>
    <submittedName>
        <fullName evidence="3">Glycosyltransferase family 4 protein</fullName>
    </submittedName>
</protein>
<dbReference type="SUPFAM" id="SSF53756">
    <property type="entry name" value="UDP-Glycosyltransferase/glycogen phosphorylase"/>
    <property type="match status" value="1"/>
</dbReference>
<organism evidence="3 4">
    <name type="scientific">Candidatus Litorirhabdus singularis</name>
    <dbReference type="NCBI Taxonomy" id="2518993"/>
    <lineage>
        <taxon>Bacteria</taxon>
        <taxon>Pseudomonadati</taxon>
        <taxon>Pseudomonadota</taxon>
        <taxon>Gammaproteobacteria</taxon>
        <taxon>Cellvibrionales</taxon>
        <taxon>Halieaceae</taxon>
        <taxon>Candidatus Litorirhabdus</taxon>
    </lineage>
</organism>
<comment type="caution">
    <text evidence="3">The sequence shown here is derived from an EMBL/GenBank/DDBJ whole genome shotgun (WGS) entry which is preliminary data.</text>
</comment>
<reference evidence="3" key="1">
    <citation type="submission" date="2019-02" db="EMBL/GenBank/DDBJ databases">
        <authorList>
            <person name="Li S.-H."/>
        </authorList>
    </citation>
    <scope>NUCLEOTIDE SEQUENCE</scope>
    <source>
        <strain evidence="3">IMCC14734</strain>
    </source>
</reference>
<dbReference type="PANTHER" id="PTHR45947">
    <property type="entry name" value="SULFOQUINOVOSYL TRANSFERASE SQD2"/>
    <property type="match status" value="1"/>
</dbReference>
<dbReference type="RefSeq" id="WP_279246133.1">
    <property type="nucleotide sequence ID" value="NZ_SHNN01000003.1"/>
</dbReference>
<evidence type="ECO:0000313" key="3">
    <source>
        <dbReference type="EMBL" id="MCX2982102.1"/>
    </source>
</evidence>
<accession>A0ABT3TIG1</accession>
<sequence length="390" mass="43817">MSSLDSGAEIQALTVTREFCDEAAMSSTLQSEDLVLVHDYLIQMGGAERVVATMANAFPESPIYTSATERPALLPELIGREIHNTWVDSLPGVYRHFKKLFPIYPVAFKSLRIPSRKAAWISSSTFAKCIRAPEGMITFCYLHNPTRFLWDAENFLRYEVSSGLVRAAVKASTPYLRRIDIAAARRMDHIIANSENVRKQIEQCYDRESTIIYPPVNVERFEVATASKGYYLVLSRLVGYKGLDRAVLAFRGLDRILHVVGEGPDRARLESLAGDNVRFFGHVSDEEIREQLSSCEALIFPGFEDFGIVPVEAQACGKPVIAYAKGGALETVVEGETGVFFREPTAESLRDALLEMEKHSWDTAAIRRHAEQFSETVFLEKMTRFMAERL</sequence>
<dbReference type="Gene3D" id="3.40.50.2000">
    <property type="entry name" value="Glycogen Phosphorylase B"/>
    <property type="match status" value="2"/>
</dbReference>
<dbReference type="InterPro" id="IPR001296">
    <property type="entry name" value="Glyco_trans_1"/>
</dbReference>
<evidence type="ECO:0000259" key="1">
    <source>
        <dbReference type="Pfam" id="PF00534"/>
    </source>
</evidence>
<evidence type="ECO:0000313" key="4">
    <source>
        <dbReference type="Proteomes" id="UP001143362"/>
    </source>
</evidence>
<dbReference type="PANTHER" id="PTHR45947:SF3">
    <property type="entry name" value="SULFOQUINOVOSYL TRANSFERASE SQD2"/>
    <property type="match status" value="1"/>
</dbReference>
<evidence type="ECO:0000259" key="2">
    <source>
        <dbReference type="Pfam" id="PF13439"/>
    </source>
</evidence>
<dbReference type="InterPro" id="IPR050194">
    <property type="entry name" value="Glycosyltransferase_grp1"/>
</dbReference>
<dbReference type="InterPro" id="IPR028098">
    <property type="entry name" value="Glyco_trans_4-like_N"/>
</dbReference>
<keyword evidence="4" id="KW-1185">Reference proteome</keyword>
<feature type="domain" description="Glycosyl transferase family 1" evidence="1">
    <location>
        <begin position="227"/>
        <end position="361"/>
    </location>
</feature>
<proteinExistence type="predicted"/>
<dbReference type="EMBL" id="SHNN01000003">
    <property type="protein sequence ID" value="MCX2982102.1"/>
    <property type="molecule type" value="Genomic_DNA"/>
</dbReference>
<dbReference type="Proteomes" id="UP001143362">
    <property type="component" value="Unassembled WGS sequence"/>
</dbReference>
<name>A0ABT3TIG1_9GAMM</name>
<dbReference type="Pfam" id="PF13439">
    <property type="entry name" value="Glyco_transf_4"/>
    <property type="match status" value="1"/>
</dbReference>
<gene>
    <name evidence="3" type="ORF">EYC98_14670</name>
</gene>
<dbReference type="Pfam" id="PF00534">
    <property type="entry name" value="Glycos_transf_1"/>
    <property type="match status" value="1"/>
</dbReference>